<organism evidence="1 3">
    <name type="scientific">Halorubrum ejinorense</name>
    <dbReference type="NCBI Taxonomy" id="425309"/>
    <lineage>
        <taxon>Archaea</taxon>
        <taxon>Methanobacteriati</taxon>
        <taxon>Methanobacteriota</taxon>
        <taxon>Stenosarchaea group</taxon>
        <taxon>Halobacteria</taxon>
        <taxon>Halobacteriales</taxon>
        <taxon>Haloferacaceae</taxon>
        <taxon>Halorubrum</taxon>
    </lineage>
</organism>
<dbReference type="InterPro" id="IPR039498">
    <property type="entry name" value="NTP_transf_5"/>
</dbReference>
<dbReference type="Proteomes" id="UP001501425">
    <property type="component" value="Unassembled WGS sequence"/>
</dbReference>
<evidence type="ECO:0000313" key="1">
    <source>
        <dbReference type="EMBL" id="GAA0540604.1"/>
    </source>
</evidence>
<keyword evidence="4" id="KW-1185">Reference proteome</keyword>
<dbReference type="RefSeq" id="WP_343777913.1">
    <property type="nucleotide sequence ID" value="NZ_BAAADQ010000006.1"/>
</dbReference>
<dbReference type="Proteomes" id="UP001567571">
    <property type="component" value="Unassembled WGS sequence"/>
</dbReference>
<dbReference type="Pfam" id="PF14907">
    <property type="entry name" value="NTP_transf_5"/>
    <property type="match status" value="1"/>
</dbReference>
<evidence type="ECO:0000313" key="3">
    <source>
        <dbReference type="Proteomes" id="UP001501425"/>
    </source>
</evidence>
<accession>A0AAV3SSH3</accession>
<dbReference type="InterPro" id="IPR043519">
    <property type="entry name" value="NT_sf"/>
</dbReference>
<evidence type="ECO:0000313" key="2">
    <source>
        <dbReference type="EMBL" id="MEZ3168499.1"/>
    </source>
</evidence>
<comment type="caution">
    <text evidence="1">The sequence shown here is derived from an EMBL/GenBank/DDBJ whole genome shotgun (WGS) entry which is preliminary data.</text>
</comment>
<gene>
    <name evidence="2" type="ORF">ABNG02_14335</name>
    <name evidence="1" type="ORF">GCM10008994_14610</name>
</gene>
<dbReference type="AlphaFoldDB" id="A0AAV3SSH3"/>
<sequence length="394" mass="44550">MTETPTSETEFVFGLLERVGDPDAVADRLREIGNDLPDWEVILELASRHRLHSPLRRTLESVAVDHPRSIDETLDAQHRRNSIENLRHSRQLCDIIDLFESNDIEATPYKGPILAEAAYGSIGDRSFGDLDLLVAPDDVRSAAELLERHGYERTNFSDIPVETLVNGTVFRWGKEFRFVDRDGGLPVELRFGFIGGRRSDHSIFADLLDRRTPTDLAGRTVPALSPEDRALLLLVHGTKHGWRQLSWVYDVALVLAGEREIDWEAVTTRARQYHWLNAVLYGVSVVTELTGLSVPDPVRSELESSRLCSVGARRTVAMLRADPMADLTFLEPITTAAFLNDNLRGSVTDAVNEVLAPRKADYQWLPLPPRFHRLYYLTRPCHLCVSTIKRIARR</sequence>
<evidence type="ECO:0000313" key="4">
    <source>
        <dbReference type="Proteomes" id="UP001567571"/>
    </source>
</evidence>
<dbReference type="EMBL" id="BAAADQ010000006">
    <property type="protein sequence ID" value="GAA0540604.1"/>
    <property type="molecule type" value="Genomic_DNA"/>
</dbReference>
<reference evidence="1" key="1">
    <citation type="journal article" date="2014" name="Int. J. Syst. Evol. Microbiol.">
        <title>Complete genome sequence of Corynebacterium casei LMG S-19264T (=DSM 44701T), isolated from a smear-ripened cheese.</title>
        <authorList>
            <consortium name="US DOE Joint Genome Institute (JGI-PGF)"/>
            <person name="Walter F."/>
            <person name="Albersmeier A."/>
            <person name="Kalinowski J."/>
            <person name="Ruckert C."/>
        </authorList>
    </citation>
    <scope>NUCLEOTIDE SEQUENCE</scope>
    <source>
        <strain evidence="1">JCM 14265</strain>
    </source>
</reference>
<proteinExistence type="predicted"/>
<name>A0AAV3SSH3_9EURY</name>
<dbReference type="SUPFAM" id="SSF81301">
    <property type="entry name" value="Nucleotidyltransferase"/>
    <property type="match status" value="1"/>
</dbReference>
<protein>
    <submittedName>
        <fullName evidence="1">Nucleotidyltransferase family protein</fullName>
    </submittedName>
</protein>
<dbReference type="EMBL" id="JBEDNW010000008">
    <property type="protein sequence ID" value="MEZ3168499.1"/>
    <property type="molecule type" value="Genomic_DNA"/>
</dbReference>
<reference evidence="2 4" key="3">
    <citation type="submission" date="2024-06" db="EMBL/GenBank/DDBJ databases">
        <title>Halorubrum miltondacostae sp. nov., a potential PHA producer isolated from an inland solar saltern in Rio Maior, Portugal.</title>
        <authorList>
            <person name="Albuquerque L."/>
            <person name="Viver T."/>
            <person name="Barroso C."/>
            <person name="Claudino R."/>
            <person name="Galvan M."/>
            <person name="Simoes G."/>
            <person name="Lobo Da Cunha A."/>
            <person name="Egas C."/>
        </authorList>
    </citation>
    <scope>NUCLEOTIDE SEQUENCE [LARGE SCALE GENOMIC DNA]</scope>
    <source>
        <strain evidence="2 4">DSM 18646</strain>
    </source>
</reference>
<reference evidence="1" key="2">
    <citation type="submission" date="2023-12" db="EMBL/GenBank/DDBJ databases">
        <authorList>
            <person name="Sun Q."/>
            <person name="Inoue M."/>
        </authorList>
    </citation>
    <scope>NUCLEOTIDE SEQUENCE</scope>
    <source>
        <strain evidence="1">JCM 14265</strain>
    </source>
</reference>